<evidence type="ECO:0000313" key="4">
    <source>
        <dbReference type="EMBL" id="AIW03465.1"/>
    </source>
</evidence>
<dbReference type="InterPro" id="IPR036908">
    <property type="entry name" value="RlpA-like_sf"/>
</dbReference>
<accession>A0A0A0RN27</accession>
<dbReference type="GO" id="GO:0004553">
    <property type="term" value="F:hydrolase activity, hydrolyzing O-glycosyl compounds"/>
    <property type="evidence" value="ECO:0007669"/>
    <property type="project" value="InterPro"/>
</dbReference>
<keyword evidence="1" id="KW-0732">Signal</keyword>
<feature type="region of interest" description="Disordered" evidence="2">
    <location>
        <begin position="81"/>
        <end position="101"/>
    </location>
</feature>
<gene>
    <name evidence="4" type="ORF">CPT_Moonbeam67</name>
</gene>
<dbReference type="Pfam" id="PF06725">
    <property type="entry name" value="3D"/>
    <property type="match status" value="1"/>
</dbReference>
<feature type="domain" description="3D" evidence="3">
    <location>
        <begin position="138"/>
        <end position="198"/>
    </location>
</feature>
<dbReference type="EMBL" id="KM236246">
    <property type="protein sequence ID" value="AIW03465.1"/>
    <property type="molecule type" value="Genomic_DNA"/>
</dbReference>
<dbReference type="OrthoDB" id="10973at10239"/>
<dbReference type="GO" id="GO:0009254">
    <property type="term" value="P:peptidoglycan turnover"/>
    <property type="evidence" value="ECO:0007669"/>
    <property type="project" value="InterPro"/>
</dbReference>
<dbReference type="Gene3D" id="2.40.40.10">
    <property type="entry name" value="RlpA-like domain"/>
    <property type="match status" value="1"/>
</dbReference>
<evidence type="ECO:0000256" key="1">
    <source>
        <dbReference type="ARBA" id="ARBA00022729"/>
    </source>
</evidence>
<dbReference type="SUPFAM" id="SSF50685">
    <property type="entry name" value="Barwin-like endoglucanases"/>
    <property type="match status" value="1"/>
</dbReference>
<dbReference type="GO" id="GO:0019867">
    <property type="term" value="C:outer membrane"/>
    <property type="evidence" value="ECO:0007669"/>
    <property type="project" value="InterPro"/>
</dbReference>
<dbReference type="RefSeq" id="YP_009151630.1">
    <property type="nucleotide sequence ID" value="NC_027374.1"/>
</dbReference>
<dbReference type="GeneID" id="24608042"/>
<dbReference type="Proteomes" id="UP000030207">
    <property type="component" value="Segment"/>
</dbReference>
<proteinExistence type="predicted"/>
<dbReference type="PANTHER" id="PTHR39160:SF4">
    <property type="entry name" value="RESUSCITATION-PROMOTING FACTOR RPFB"/>
    <property type="match status" value="1"/>
</dbReference>
<reference evidence="4 5" key="1">
    <citation type="submission" date="2014-07" db="EMBL/GenBank/DDBJ databases">
        <title>Complete Genome of Bacillus megaterium Myophage Moonbeam.</title>
        <authorList>
            <person name="Cadungog J.N."/>
            <person name="Khatemi B.E."/>
            <person name="Hernandez A.C."/>
            <person name="Everett G.F.K."/>
        </authorList>
    </citation>
    <scope>NUCLEOTIDE SEQUENCE [LARGE SCALE GENOMIC DNA]</scope>
</reference>
<sequence>MKLKKTILTISATAGLLFAGGLTASAAENNSIVDYLYNKGEDYSFSNRSQLASQHGVAGYKGTAYQNIALLNKLQGQAPTASKEVQAPVQSEPKQEITNQPSGRTMTVEATAYGADCAGCSGITATGLNVKANPGARIIAADPNVIPLGSKVYIEGYGAYTVADTGGAIKGNRIDVFMGTEANATSFGRQHLKLTILN</sequence>
<protein>
    <submittedName>
        <fullName evidence="4">Peptidoglycan-binding protein</fullName>
    </submittedName>
</protein>
<dbReference type="InterPro" id="IPR059180">
    <property type="entry name" value="3D_YorM"/>
</dbReference>
<dbReference type="SUPFAM" id="SSF158634">
    <property type="entry name" value="RPA2825-like"/>
    <property type="match status" value="1"/>
</dbReference>
<evidence type="ECO:0000259" key="3">
    <source>
        <dbReference type="Pfam" id="PF06725"/>
    </source>
</evidence>
<dbReference type="KEGG" id="vg:24608042"/>
<name>A0A0A0RN27_9CAUD</name>
<dbReference type="PANTHER" id="PTHR39160">
    <property type="entry name" value="CELL WALL-BINDING PROTEIN YOCH"/>
    <property type="match status" value="1"/>
</dbReference>
<organism evidence="4 5">
    <name type="scientific">Bacillus phage Moonbeam</name>
    <dbReference type="NCBI Taxonomy" id="1540091"/>
    <lineage>
        <taxon>Viruses</taxon>
        <taxon>Duplodnaviria</taxon>
        <taxon>Heunggongvirae</taxon>
        <taxon>Uroviricota</taxon>
        <taxon>Caudoviricetes</taxon>
        <taxon>Herelleviridae</taxon>
        <taxon>Bastillevirinae</taxon>
        <taxon>Moonbeamvirus</taxon>
        <taxon>Moonbeamvirus moonbeam</taxon>
    </lineage>
</organism>
<keyword evidence="5" id="KW-1185">Reference proteome</keyword>
<dbReference type="CDD" id="cd14667">
    <property type="entry name" value="3D_containing_proteins"/>
    <property type="match status" value="1"/>
</dbReference>
<dbReference type="InterPro" id="IPR010611">
    <property type="entry name" value="3D_dom"/>
</dbReference>
<dbReference type="InterPro" id="IPR051933">
    <property type="entry name" value="Resuscitation_pf_RpfB"/>
</dbReference>
<evidence type="ECO:0000313" key="5">
    <source>
        <dbReference type="Proteomes" id="UP000030207"/>
    </source>
</evidence>
<evidence type="ECO:0000256" key="2">
    <source>
        <dbReference type="SAM" id="MobiDB-lite"/>
    </source>
</evidence>